<dbReference type="AlphaFoldDB" id="A0A7X5X9Z9"/>
<accession>A0A7X5X9Z9</accession>
<evidence type="ECO:0000313" key="1">
    <source>
        <dbReference type="EMBL" id="NIY68096.1"/>
    </source>
</evidence>
<dbReference type="EMBL" id="JAALLH010000001">
    <property type="protein sequence ID" value="NIY68096.1"/>
    <property type="molecule type" value="Genomic_DNA"/>
</dbReference>
<dbReference type="RefSeq" id="WP_167503216.1">
    <property type="nucleotide sequence ID" value="NZ_JAALLH010000001.1"/>
</dbReference>
<comment type="caution">
    <text evidence="1">The sequence shown here is derived from an EMBL/GenBank/DDBJ whole genome shotgun (WGS) entry which is preliminary data.</text>
</comment>
<name>A0A7X5X9Z9_STRMQ</name>
<sequence>MEWFDSTLNVQYMNPAEIKEGMRWAREVQKPIGKFGAMVPCTELTPVWDISLGDSGGYYGSRYLFRLSTGELRSAQSNGRVPVAPEILPENLPPHEGIWITNEPFGFHDHKPGVIPDRHWYENSRALEVWTAEDGRIYRLLAYRSHRLFWVCRWDKGAKWFGPSRGTPDLAGEQFDAIVEGRAW</sequence>
<protein>
    <submittedName>
        <fullName evidence="1">Uncharacterized protein</fullName>
    </submittedName>
</protein>
<evidence type="ECO:0000313" key="2">
    <source>
        <dbReference type="Proteomes" id="UP000536624"/>
    </source>
</evidence>
<reference evidence="1 2" key="1">
    <citation type="submission" date="2020-02" db="EMBL/GenBank/DDBJ databases">
        <title>Streptomyces malaysiensis DSM14702 (JHCC583434, PFL_A843) Genome sequencing and assembly.</title>
        <authorList>
            <person name="Samborskyy M."/>
        </authorList>
    </citation>
    <scope>NUCLEOTIDE SEQUENCE [LARGE SCALE GENOMIC DNA]</scope>
    <source>
        <strain evidence="1 2">DSM 14702</strain>
    </source>
</reference>
<gene>
    <name evidence="1" type="ORF">SMALB_6178</name>
</gene>
<proteinExistence type="predicted"/>
<organism evidence="1 2">
    <name type="scientific">Streptomyces malaysiensis</name>
    <dbReference type="NCBI Taxonomy" id="92644"/>
    <lineage>
        <taxon>Bacteria</taxon>
        <taxon>Bacillati</taxon>
        <taxon>Actinomycetota</taxon>
        <taxon>Actinomycetes</taxon>
        <taxon>Kitasatosporales</taxon>
        <taxon>Streptomycetaceae</taxon>
        <taxon>Streptomyces</taxon>
        <taxon>Streptomyces violaceusniger group</taxon>
    </lineage>
</organism>
<dbReference type="Proteomes" id="UP000536624">
    <property type="component" value="Unassembled WGS sequence"/>
</dbReference>